<dbReference type="GO" id="GO:0005634">
    <property type="term" value="C:nucleus"/>
    <property type="evidence" value="ECO:0007669"/>
    <property type="project" value="UniProtKB-SubCell"/>
</dbReference>
<keyword evidence="9 17" id="KW-0227">DNA damage</keyword>
<reference evidence="19" key="1">
    <citation type="submission" date="2021-04" db="EMBL/GenBank/DDBJ databases">
        <authorList>
            <consortium name="Molecular Ecology Group"/>
        </authorList>
    </citation>
    <scope>NUCLEOTIDE SEQUENCE</scope>
</reference>
<evidence type="ECO:0000256" key="5">
    <source>
        <dbReference type="ARBA" id="ARBA00012483"/>
    </source>
</evidence>
<accession>A0A8S3ZLH0</accession>
<dbReference type="SUPFAM" id="SSF57889">
    <property type="entry name" value="Cysteine-rich domain"/>
    <property type="match status" value="1"/>
</dbReference>
<feature type="domain" description="Phorbol-ester/DAG-type" evidence="18">
    <location>
        <begin position="177"/>
        <end position="224"/>
    </location>
</feature>
<keyword evidence="16 17" id="KW-0539">Nucleus</keyword>
<evidence type="ECO:0000256" key="17">
    <source>
        <dbReference type="RuleBase" id="RU368018"/>
    </source>
</evidence>
<gene>
    <name evidence="19" type="ORF">CUNI_LOCUS13129</name>
</gene>
<evidence type="ECO:0000256" key="7">
    <source>
        <dbReference type="ARBA" id="ARBA00022679"/>
    </source>
</evidence>
<keyword evidence="7 17" id="KW-0808">Transferase</keyword>
<evidence type="ECO:0000256" key="12">
    <source>
        <dbReference type="ARBA" id="ARBA00022833"/>
    </source>
</evidence>
<keyword evidence="10 17" id="KW-0863">Zinc-finger</keyword>
<dbReference type="OrthoDB" id="185455at2759"/>
<dbReference type="GO" id="GO:0000781">
    <property type="term" value="C:chromosome, telomeric region"/>
    <property type="evidence" value="ECO:0007669"/>
    <property type="project" value="UniProtKB-SubCell"/>
</dbReference>
<keyword evidence="15 17" id="KW-0234">DNA repair</keyword>
<evidence type="ECO:0000256" key="3">
    <source>
        <dbReference type="ARBA" id="ARBA00004574"/>
    </source>
</evidence>
<name>A0A8S3ZLH0_9EUPU</name>
<dbReference type="Gene3D" id="3.90.1150.220">
    <property type="match status" value="1"/>
</dbReference>
<keyword evidence="13" id="KW-0779">Telomere</keyword>
<dbReference type="EMBL" id="CAJHNH020002727">
    <property type="protein sequence ID" value="CAG5127571.1"/>
    <property type="molecule type" value="Genomic_DNA"/>
</dbReference>
<comment type="similarity">
    <text evidence="4 17">Belongs to the NSE1 family.</text>
</comment>
<proteinExistence type="inferred from homology"/>
<dbReference type="AlphaFoldDB" id="A0A8S3ZLH0"/>
<keyword evidence="13" id="KW-0158">Chromosome</keyword>
<dbReference type="PANTHER" id="PTHR20973">
    <property type="entry name" value="NON-SMC ELEMENT 1-RELATED"/>
    <property type="match status" value="1"/>
</dbReference>
<keyword evidence="8 17" id="KW-0479">Metal-binding</keyword>
<dbReference type="FunFam" id="1.10.10.10:FF:000270">
    <property type="entry name" value="Non-structural maintenance of chromosomes element 1 homolog"/>
    <property type="match status" value="1"/>
</dbReference>
<evidence type="ECO:0000256" key="6">
    <source>
        <dbReference type="ARBA" id="ARBA00019422"/>
    </source>
</evidence>
<keyword evidence="14 17" id="KW-0233">DNA recombination</keyword>
<evidence type="ECO:0000313" key="20">
    <source>
        <dbReference type="Proteomes" id="UP000678393"/>
    </source>
</evidence>
<dbReference type="InterPro" id="IPR013083">
    <property type="entry name" value="Znf_RING/FYVE/PHD"/>
</dbReference>
<comment type="caution">
    <text evidence="19">The sequence shown here is derived from an EMBL/GenBank/DDBJ whole genome shotgun (WGS) entry which is preliminary data.</text>
</comment>
<dbReference type="EC" id="2.3.2.27" evidence="5 17"/>
<comment type="catalytic activity">
    <reaction evidence="1 17">
        <text>S-ubiquitinyl-[E2 ubiquitin-conjugating enzyme]-L-cysteine + [acceptor protein]-L-lysine = [E2 ubiquitin-conjugating enzyme]-L-cysteine + N(6)-ubiquitinyl-[acceptor protein]-L-lysine.</text>
        <dbReference type="EC" id="2.3.2.27"/>
    </reaction>
</comment>
<keyword evidence="11 17" id="KW-0833">Ubl conjugation pathway</keyword>
<evidence type="ECO:0000256" key="1">
    <source>
        <dbReference type="ARBA" id="ARBA00000900"/>
    </source>
</evidence>
<evidence type="ECO:0000256" key="2">
    <source>
        <dbReference type="ARBA" id="ARBA00004123"/>
    </source>
</evidence>
<dbReference type="PANTHER" id="PTHR20973:SF0">
    <property type="entry name" value="NON-STRUCTURAL MAINTENANCE OF CHROMOSOMES ELEMENT 1 HOMOLOG"/>
    <property type="match status" value="1"/>
</dbReference>
<sequence length="239" mass="26956">MSAGSKAKMSSAIEPIDKRKIFMQCFLSKGILSATEVKELLIFCGVPVESKSDMANFVLSVNASLAPFHLEIKKGIQEDDGASFYCLVNTVESSISRMSSTYSSTELELFKKLVEQIVETDDGKLGSLAALSLTEKLDKRMGKEEAENFFDRLERDKWIKKELDGKISLSVRSIVELDQYLKDMYPDVIRICYICSKLCLLGENCDSCTIKIHKKCARTLFEHCTEKRCPDKNCRSVWG</sequence>
<dbReference type="Gene3D" id="3.30.40.10">
    <property type="entry name" value="Zinc/RING finger domain, C3HC4 (zinc finger)"/>
    <property type="match status" value="1"/>
</dbReference>
<evidence type="ECO:0000259" key="18">
    <source>
        <dbReference type="PROSITE" id="PS50081"/>
    </source>
</evidence>
<dbReference type="InterPro" id="IPR036388">
    <property type="entry name" value="WH-like_DNA-bd_sf"/>
</dbReference>
<dbReference type="GO" id="GO:0008270">
    <property type="term" value="F:zinc ion binding"/>
    <property type="evidence" value="ECO:0007669"/>
    <property type="project" value="UniProtKB-KW"/>
</dbReference>
<dbReference type="InterPro" id="IPR002219">
    <property type="entry name" value="PKC_DAG/PE"/>
</dbReference>
<evidence type="ECO:0000313" key="19">
    <source>
        <dbReference type="EMBL" id="CAG5127571.1"/>
    </source>
</evidence>
<evidence type="ECO:0000256" key="14">
    <source>
        <dbReference type="ARBA" id="ARBA00023172"/>
    </source>
</evidence>
<evidence type="ECO:0000256" key="11">
    <source>
        <dbReference type="ARBA" id="ARBA00022786"/>
    </source>
</evidence>
<evidence type="ECO:0000256" key="13">
    <source>
        <dbReference type="ARBA" id="ARBA00022895"/>
    </source>
</evidence>
<evidence type="ECO:0000256" key="4">
    <source>
        <dbReference type="ARBA" id="ARBA00010258"/>
    </source>
</evidence>
<evidence type="ECO:0000256" key="8">
    <source>
        <dbReference type="ARBA" id="ARBA00022723"/>
    </source>
</evidence>
<evidence type="ECO:0000256" key="16">
    <source>
        <dbReference type="ARBA" id="ARBA00023242"/>
    </source>
</evidence>
<keyword evidence="12 17" id="KW-0862">Zinc</keyword>
<comment type="subunit">
    <text evidence="17">Component of the Smc5-Smc6 complex.</text>
</comment>
<dbReference type="InterPro" id="IPR046349">
    <property type="entry name" value="C1-like_sf"/>
</dbReference>
<evidence type="ECO:0000256" key="15">
    <source>
        <dbReference type="ARBA" id="ARBA00023204"/>
    </source>
</evidence>
<dbReference type="Gene3D" id="1.10.10.10">
    <property type="entry name" value="Winged helix-like DNA-binding domain superfamily/Winged helix DNA-binding domain"/>
    <property type="match status" value="1"/>
</dbReference>
<dbReference type="InterPro" id="IPR011513">
    <property type="entry name" value="Nse1"/>
</dbReference>
<protein>
    <recommendedName>
        <fullName evidence="6 17">Non-structural maintenance of chromosomes element 1 homolog</fullName>
        <ecNumber evidence="5 17">2.3.2.27</ecNumber>
    </recommendedName>
</protein>
<evidence type="ECO:0000256" key="9">
    <source>
        <dbReference type="ARBA" id="ARBA00022763"/>
    </source>
</evidence>
<dbReference type="GO" id="GO:0061630">
    <property type="term" value="F:ubiquitin protein ligase activity"/>
    <property type="evidence" value="ECO:0007669"/>
    <property type="project" value="UniProtKB-EC"/>
</dbReference>
<evidence type="ECO:0000256" key="10">
    <source>
        <dbReference type="ARBA" id="ARBA00022771"/>
    </source>
</evidence>
<dbReference type="Pfam" id="PF07574">
    <property type="entry name" value="SMC_Nse1"/>
    <property type="match status" value="1"/>
</dbReference>
<dbReference type="GO" id="GO:0030915">
    <property type="term" value="C:Smc5-Smc6 complex"/>
    <property type="evidence" value="ECO:0007669"/>
    <property type="project" value="UniProtKB-UniRule"/>
</dbReference>
<dbReference type="GO" id="GO:0000724">
    <property type="term" value="P:double-strand break repair via homologous recombination"/>
    <property type="evidence" value="ECO:0007669"/>
    <property type="project" value="TreeGrafter"/>
</dbReference>
<keyword evidence="20" id="KW-1185">Reference proteome</keyword>
<dbReference type="Proteomes" id="UP000678393">
    <property type="component" value="Unassembled WGS sequence"/>
</dbReference>
<organism evidence="19 20">
    <name type="scientific">Candidula unifasciata</name>
    <dbReference type="NCBI Taxonomy" id="100452"/>
    <lineage>
        <taxon>Eukaryota</taxon>
        <taxon>Metazoa</taxon>
        <taxon>Spiralia</taxon>
        <taxon>Lophotrochozoa</taxon>
        <taxon>Mollusca</taxon>
        <taxon>Gastropoda</taxon>
        <taxon>Heterobranchia</taxon>
        <taxon>Euthyneura</taxon>
        <taxon>Panpulmonata</taxon>
        <taxon>Eupulmonata</taxon>
        <taxon>Stylommatophora</taxon>
        <taxon>Helicina</taxon>
        <taxon>Helicoidea</taxon>
        <taxon>Geomitridae</taxon>
        <taxon>Candidula</taxon>
    </lineage>
</organism>
<dbReference type="PROSITE" id="PS50081">
    <property type="entry name" value="ZF_DAG_PE_2"/>
    <property type="match status" value="1"/>
</dbReference>
<comment type="subcellular location">
    <subcellularLocation>
        <location evidence="3">Chromosome</location>
        <location evidence="3">Telomere</location>
    </subcellularLocation>
    <subcellularLocation>
        <location evidence="2 17">Nucleus</location>
    </subcellularLocation>
</comment>